<evidence type="ECO:0000313" key="3">
    <source>
        <dbReference type="EMBL" id="CAD7243931.1"/>
    </source>
</evidence>
<feature type="domain" description="Mediator complex subunit Med25 PTOV" evidence="2">
    <location>
        <begin position="151"/>
        <end position="301"/>
    </location>
</feature>
<dbReference type="Proteomes" id="UP000677054">
    <property type="component" value="Unassembled WGS sequence"/>
</dbReference>
<dbReference type="EMBL" id="CAJPEV010000527">
    <property type="protein sequence ID" value="CAG0886150.1"/>
    <property type="molecule type" value="Genomic_DNA"/>
</dbReference>
<feature type="region of interest" description="Disordered" evidence="1">
    <location>
        <begin position="300"/>
        <end position="379"/>
    </location>
</feature>
<proteinExistence type="predicted"/>
<evidence type="ECO:0000256" key="1">
    <source>
        <dbReference type="SAM" id="MobiDB-lite"/>
    </source>
</evidence>
<accession>A0A7R8X504</accession>
<organism evidence="3">
    <name type="scientific">Darwinula stevensoni</name>
    <dbReference type="NCBI Taxonomy" id="69355"/>
    <lineage>
        <taxon>Eukaryota</taxon>
        <taxon>Metazoa</taxon>
        <taxon>Ecdysozoa</taxon>
        <taxon>Arthropoda</taxon>
        <taxon>Crustacea</taxon>
        <taxon>Oligostraca</taxon>
        <taxon>Ostracoda</taxon>
        <taxon>Podocopa</taxon>
        <taxon>Podocopida</taxon>
        <taxon>Darwinulocopina</taxon>
        <taxon>Darwinuloidea</taxon>
        <taxon>Darwinulidae</taxon>
        <taxon>Darwinula</taxon>
    </lineage>
</organism>
<keyword evidence="4" id="KW-1185">Reference proteome</keyword>
<dbReference type="Gene3D" id="2.40.290.30">
    <property type="entry name" value="Mediator complex subunit 25, ACID domain"/>
    <property type="match status" value="1"/>
</dbReference>
<reference evidence="3" key="1">
    <citation type="submission" date="2020-11" db="EMBL/GenBank/DDBJ databases">
        <authorList>
            <person name="Tran Van P."/>
        </authorList>
    </citation>
    <scope>NUCLEOTIDE SEQUENCE</scope>
</reference>
<feature type="region of interest" description="Disordered" evidence="1">
    <location>
        <begin position="1"/>
        <end position="31"/>
    </location>
</feature>
<dbReference type="PANTHER" id="PTHR12433">
    <property type="entry name" value="MEDIATOR OF RNA POLYMERASE II TRANSCRIPTION SUBUNIT 25"/>
    <property type="match status" value="1"/>
</dbReference>
<dbReference type="AlphaFoldDB" id="A0A7R8X504"/>
<dbReference type="InterPro" id="IPR021394">
    <property type="entry name" value="Med25_PTOV"/>
</dbReference>
<dbReference type="GO" id="GO:0016592">
    <property type="term" value="C:mediator complex"/>
    <property type="evidence" value="ECO:0007669"/>
    <property type="project" value="TreeGrafter"/>
</dbReference>
<dbReference type="Pfam" id="PF11232">
    <property type="entry name" value="Med25"/>
    <property type="match status" value="1"/>
</dbReference>
<feature type="compositionally biased region" description="Low complexity" evidence="1">
    <location>
        <begin position="11"/>
        <end position="31"/>
    </location>
</feature>
<feature type="compositionally biased region" description="Polar residues" evidence="1">
    <location>
        <begin position="336"/>
        <end position="349"/>
    </location>
</feature>
<evidence type="ECO:0000313" key="4">
    <source>
        <dbReference type="Proteomes" id="UP000677054"/>
    </source>
</evidence>
<dbReference type="PANTHER" id="PTHR12433:SF11">
    <property type="entry name" value="MEDIATOR OF RNA POLYMERASE II TRANSCRIPTION SUBUNIT 25"/>
    <property type="match status" value="1"/>
</dbReference>
<feature type="region of interest" description="Disordered" evidence="1">
    <location>
        <begin position="58"/>
        <end position="79"/>
    </location>
</feature>
<name>A0A7R8X504_9CRUS</name>
<dbReference type="GO" id="GO:0005667">
    <property type="term" value="C:transcription regulator complex"/>
    <property type="evidence" value="ECO:0007669"/>
    <property type="project" value="TreeGrafter"/>
</dbReference>
<gene>
    <name evidence="3" type="ORF">DSTB1V02_LOCUS3838</name>
</gene>
<feature type="compositionally biased region" description="Pro residues" evidence="1">
    <location>
        <begin position="319"/>
        <end position="328"/>
    </location>
</feature>
<dbReference type="EMBL" id="LR900044">
    <property type="protein sequence ID" value="CAD7243931.1"/>
    <property type="molecule type" value="Genomic_DNA"/>
</dbReference>
<dbReference type="InterPro" id="IPR038196">
    <property type="entry name" value="Med25_PTOV_sf"/>
</dbReference>
<sequence>MVNVSMMNAMPIQQPQPQSQLQPPQQQQTQQWQGTVRMTMNPQGVMQQQGPVFPQQNQYTMVQQRQQQQQQEATNQTQSNSLLHQLIQPSSQPQTSMPQQNLNMGMTGPRLGMGMQGDLSMAQSQPQQQQQLGVGINLQDQQQQQLGGAKHRRFIWEGVLEWIEKVKGPTEMKIPRQLPCKVSCSVDLNGEPEIKAEHWPQKLIMQLIPKPLVVALGGQYFKNAHSVLFHPAPSEALDNLAKVMAQGLAGCVHFQTAGGPPCDIKVLMLLLSPEKQAYVGFIPNDQAGFVERIRDVIRQQKSQQAIRQQTRQAPGQGGTPPPSTPNPVPGGMTMNLPISSANTQITVNQMPGPGGAGRGVTTGGSAGPSGQGPSTGTGEFSHLEAERQQNLLQIQQLQASLDAAQFKEQQLRQAQVRRYQFL</sequence>
<evidence type="ECO:0000259" key="2">
    <source>
        <dbReference type="Pfam" id="PF11232"/>
    </source>
</evidence>
<dbReference type="OrthoDB" id="7690434at2759"/>
<protein>
    <recommendedName>
        <fullName evidence="2">Mediator complex subunit Med25 PTOV domain-containing protein</fullName>
    </recommendedName>
</protein>
<feature type="compositionally biased region" description="Low complexity" evidence="1">
    <location>
        <begin position="300"/>
        <end position="314"/>
    </location>
</feature>
<feature type="compositionally biased region" description="Gly residues" evidence="1">
    <location>
        <begin position="352"/>
        <end position="375"/>
    </location>
</feature>
<dbReference type="GO" id="GO:0045944">
    <property type="term" value="P:positive regulation of transcription by RNA polymerase II"/>
    <property type="evidence" value="ECO:0007669"/>
    <property type="project" value="TreeGrafter"/>
</dbReference>